<sequence length="601" mass="68711">MFIKIVPENKSGRKRLAYYSGHRKNGTVKHSLVQWLGYLDELQALYDDPVSHFKAEARRLTQEEKERQVSLSVSTAEHFHFAPGEGTDCTDPEVRADRILSYGVLPLLKLYHELEIDYFWNNRRRYTKALFNHNSIFRLLVCSRILAPDSKLGTWQARQRLAGDVAFSADDVYRSLAFFSRHKDALIDHLGRMVERQYGRDTGLLYYDVTNYYWEVDAEDELRRRGVSKEHRPDPIVQMGLFMDADGIPLSYGLFPGNTTDVATFRPLQQTGRTIYVADRGMMSGMNVASILLRHSGYVISSSVRTCTAELQAFILKQEGYVHGAADGDFRYKSRLTPVERWVTDSATGGKRKVTVNERQVVFFSRAYQQKARHERMKSIEKAQQAAGGGQNTVLNNHAGRRFLKKSIFDGASGERVEAPEFSVSLDTELLQREEALDGYYLICTNVVGTEEGEPPFAGRARFRRDNLFELNRPVDDVDIIDMYRGLWRIEECFRITKTHLEARPVYVRTRDSIEAHFLTCFVSLLLLRLLEKRTGGTMSVGRMVDSLRQALLGDIEGQCFMNLYCDPVIQDIGAALDIDMSRKYYAKADVRALFAAVKKT</sequence>
<dbReference type="GO" id="GO:0004803">
    <property type="term" value="F:transposase activity"/>
    <property type="evidence" value="ECO:0007669"/>
    <property type="project" value="InterPro"/>
</dbReference>
<dbReference type="Pfam" id="PF01609">
    <property type="entry name" value="DDE_Tnp_1"/>
    <property type="match status" value="1"/>
</dbReference>
<feature type="domain" description="Transposase IS4-like" evidence="1">
    <location>
        <begin position="239"/>
        <end position="527"/>
    </location>
</feature>
<evidence type="ECO:0000313" key="3">
    <source>
        <dbReference type="EMBL" id="AEC02178.1"/>
    </source>
</evidence>
<reference evidence="3 5" key="2">
    <citation type="journal article" date="2012" name="Stand. Genomic Sci.">
        <title>Complete genome sequence of the termite hindgut bacterium Spirochaeta coccoides type strain (SPN1(T)), reclassification in the genus Sphaerochaeta as Sphaerochaeta coccoides comb. nov. and emendations of the family Spirochaetaceae and the genus Sphaerochaeta.</title>
        <authorList>
            <person name="Abt B."/>
            <person name="Han C."/>
            <person name="Scheuner C."/>
            <person name="Lu M."/>
            <person name="Lapidus A."/>
            <person name="Nolan M."/>
            <person name="Lucas S."/>
            <person name="Hammon N."/>
            <person name="Deshpande S."/>
            <person name="Cheng J.F."/>
            <person name="Tapia R."/>
            <person name="Goodwin L.A."/>
            <person name="Pitluck S."/>
            <person name="Liolios K."/>
            <person name="Pagani I."/>
            <person name="Ivanova N."/>
            <person name="Mavromatis K."/>
            <person name="Mikhailova N."/>
            <person name="Huntemann M."/>
            <person name="Pati A."/>
            <person name="Chen A."/>
            <person name="Palaniappan K."/>
            <person name="Land M."/>
            <person name="Hauser L."/>
            <person name="Brambilla E.M."/>
            <person name="Rohde M."/>
            <person name="Spring S."/>
            <person name="Gronow S."/>
            <person name="Goker M."/>
            <person name="Woyke T."/>
            <person name="Bristow J."/>
            <person name="Eisen J.A."/>
            <person name="Markowitz V."/>
            <person name="Hugenholtz P."/>
            <person name="Kyrpides N.C."/>
            <person name="Klenk H.P."/>
            <person name="Detter J.C."/>
        </authorList>
    </citation>
    <scope>NUCLEOTIDE SEQUENCE [LARGE SCALE GENOMIC DNA]</scope>
    <source>
        <strain evidence="5">ATCC BAA-1237 / DSM 17374 / SPN1</strain>
        <strain evidence="3">DSM 17374</strain>
    </source>
</reference>
<dbReference type="KEGG" id="scc:Spico_0954"/>
<protein>
    <submittedName>
        <fullName evidence="3">Transposase IS4 family protein</fullName>
    </submittedName>
</protein>
<dbReference type="InterPro" id="IPR002559">
    <property type="entry name" value="Transposase_11"/>
</dbReference>
<evidence type="ECO:0000313" key="4">
    <source>
        <dbReference type="EMBL" id="AEC02839.1"/>
    </source>
</evidence>
<dbReference type="KEGG" id="scc:Spico_0741"/>
<dbReference type="AlphaFoldDB" id="F4GIP4"/>
<dbReference type="GO" id="GO:0003677">
    <property type="term" value="F:DNA binding"/>
    <property type="evidence" value="ECO:0007669"/>
    <property type="project" value="InterPro"/>
</dbReference>
<dbReference type="NCBIfam" id="NF033559">
    <property type="entry name" value="transpos_IS1634"/>
    <property type="match status" value="1"/>
</dbReference>
<dbReference type="Proteomes" id="UP000007939">
    <property type="component" value="Chromosome"/>
</dbReference>
<dbReference type="GO" id="GO:0006313">
    <property type="term" value="P:DNA transposition"/>
    <property type="evidence" value="ECO:0007669"/>
    <property type="project" value="InterPro"/>
</dbReference>
<dbReference type="EMBL" id="CP002659">
    <property type="protein sequence ID" value="AEC01967.1"/>
    <property type="molecule type" value="Genomic_DNA"/>
</dbReference>
<reference evidence="5" key="1">
    <citation type="submission" date="2011-04" db="EMBL/GenBank/DDBJ databases">
        <title>The complete genome of Spirochaeta coccoides DSM 17374.</title>
        <authorList>
            <person name="Lucas S."/>
            <person name="Copeland A."/>
            <person name="Lapidus A."/>
            <person name="Bruce D."/>
            <person name="Goodwin L."/>
            <person name="Pitluck S."/>
            <person name="Peters L."/>
            <person name="Kyrpides N."/>
            <person name="Mavromatis K."/>
            <person name="Pagani I."/>
            <person name="Ivanova N."/>
            <person name="Ovchinnikova G."/>
            <person name="Lu M."/>
            <person name="Detter J.C."/>
            <person name="Tapia R."/>
            <person name="Han C."/>
            <person name="Land M."/>
            <person name="Hauser L."/>
            <person name="Markowitz V."/>
            <person name="Cheng J.-F."/>
            <person name="Hugenholtz P."/>
            <person name="Woyke T."/>
            <person name="Wu D."/>
            <person name="Spring S."/>
            <person name="Schroeder M."/>
            <person name="Brambilla E."/>
            <person name="Klenk H.-P."/>
            <person name="Eisen J.A."/>
        </authorList>
    </citation>
    <scope>NUCLEOTIDE SEQUENCE [LARGE SCALE GENOMIC DNA]</scope>
    <source>
        <strain evidence="5">ATCC BAA-1237 / DSM 17374 / SPN1</strain>
    </source>
</reference>
<evidence type="ECO:0000259" key="1">
    <source>
        <dbReference type="Pfam" id="PF01609"/>
    </source>
</evidence>
<dbReference type="InterPro" id="IPR047654">
    <property type="entry name" value="IS1634_transpos"/>
</dbReference>
<dbReference type="EMBL" id="CP002659">
    <property type="protein sequence ID" value="AEC02178.1"/>
    <property type="molecule type" value="Genomic_DNA"/>
</dbReference>
<gene>
    <name evidence="2" type="ordered locus">Spico_0741</name>
    <name evidence="3" type="ordered locus">Spico_0954</name>
    <name evidence="4" type="ordered locus">Spico_1641</name>
</gene>
<keyword evidence="5" id="KW-1185">Reference proteome</keyword>
<evidence type="ECO:0000313" key="2">
    <source>
        <dbReference type="EMBL" id="AEC01967.1"/>
    </source>
</evidence>
<dbReference type="eggNOG" id="COG5421">
    <property type="taxonomic scope" value="Bacteria"/>
</dbReference>
<dbReference type="RefSeq" id="WP_013739363.1">
    <property type="nucleotide sequence ID" value="NC_015436.1"/>
</dbReference>
<dbReference type="HOGENOM" id="CLU_022426_4_0_12"/>
<dbReference type="PANTHER" id="PTHR34614">
    <property type="match status" value="1"/>
</dbReference>
<name>F4GIP4_PARC1</name>
<dbReference type="InterPro" id="IPR012337">
    <property type="entry name" value="RNaseH-like_sf"/>
</dbReference>
<dbReference type="STRING" id="760011.Spico_0741"/>
<dbReference type="EMBL" id="CP002659">
    <property type="protein sequence ID" value="AEC02839.1"/>
    <property type="molecule type" value="Genomic_DNA"/>
</dbReference>
<dbReference type="SUPFAM" id="SSF53098">
    <property type="entry name" value="Ribonuclease H-like"/>
    <property type="match status" value="1"/>
</dbReference>
<evidence type="ECO:0000313" key="5">
    <source>
        <dbReference type="Proteomes" id="UP000007939"/>
    </source>
</evidence>
<accession>F4GIP4</accession>
<dbReference type="OrthoDB" id="399623at2"/>
<dbReference type="PANTHER" id="PTHR34614:SF2">
    <property type="entry name" value="TRANSPOSASE IS4-LIKE DOMAIN-CONTAINING PROTEIN"/>
    <property type="match status" value="1"/>
</dbReference>
<proteinExistence type="predicted"/>
<organism evidence="3 5">
    <name type="scientific">Parasphaerochaeta coccoides (strain ATCC BAA-1237 / DSM 17374 / SPN1)</name>
    <name type="common">Sphaerochaeta coccoides</name>
    <dbReference type="NCBI Taxonomy" id="760011"/>
    <lineage>
        <taxon>Bacteria</taxon>
        <taxon>Pseudomonadati</taxon>
        <taxon>Spirochaetota</taxon>
        <taxon>Spirochaetia</taxon>
        <taxon>Spirochaetales</taxon>
        <taxon>Sphaerochaetaceae</taxon>
        <taxon>Parasphaerochaeta</taxon>
    </lineage>
</organism>
<dbReference type="KEGG" id="scc:Spico_1641"/>